<name>A0A8S0WBK0_CYCAE</name>
<accession>A0A8S0WBK0</accession>
<reference evidence="3 4" key="1">
    <citation type="submission" date="2020-01" db="EMBL/GenBank/DDBJ databases">
        <authorList>
            <person name="Gupta K D."/>
        </authorList>
    </citation>
    <scope>NUCLEOTIDE SEQUENCE [LARGE SCALE GENOMIC DNA]</scope>
</reference>
<evidence type="ECO:0000256" key="2">
    <source>
        <dbReference type="SAM" id="Phobius"/>
    </source>
</evidence>
<keyword evidence="2" id="KW-0472">Membrane</keyword>
<comment type="caution">
    <text evidence="3">The sequence shown here is derived from an EMBL/GenBank/DDBJ whole genome shotgun (WGS) entry which is preliminary data.</text>
</comment>
<organism evidence="3 4">
    <name type="scientific">Cyclocybe aegerita</name>
    <name type="common">Black poplar mushroom</name>
    <name type="synonym">Agrocybe aegerita</name>
    <dbReference type="NCBI Taxonomy" id="1973307"/>
    <lineage>
        <taxon>Eukaryota</taxon>
        <taxon>Fungi</taxon>
        <taxon>Dikarya</taxon>
        <taxon>Basidiomycota</taxon>
        <taxon>Agaricomycotina</taxon>
        <taxon>Agaricomycetes</taxon>
        <taxon>Agaricomycetidae</taxon>
        <taxon>Agaricales</taxon>
        <taxon>Agaricineae</taxon>
        <taxon>Bolbitiaceae</taxon>
        <taxon>Cyclocybe</taxon>
    </lineage>
</organism>
<gene>
    <name evidence="3" type="ORF">AAE3_LOCUS12169</name>
</gene>
<dbReference type="AlphaFoldDB" id="A0A8S0WBK0"/>
<keyword evidence="2" id="KW-1133">Transmembrane helix</keyword>
<dbReference type="EMBL" id="CACVBS010000082">
    <property type="protein sequence ID" value="CAA7269928.1"/>
    <property type="molecule type" value="Genomic_DNA"/>
</dbReference>
<evidence type="ECO:0000313" key="4">
    <source>
        <dbReference type="Proteomes" id="UP000467700"/>
    </source>
</evidence>
<evidence type="ECO:0000313" key="3">
    <source>
        <dbReference type="EMBL" id="CAA7269928.1"/>
    </source>
</evidence>
<dbReference type="Proteomes" id="UP000467700">
    <property type="component" value="Unassembled WGS sequence"/>
</dbReference>
<sequence>MRCSFLPHFTAVPVALLALVPLSIHSLAIIASLLTELVFVVVVLCVIHLIAVLLTVILPVVQTLCSTHPAHVSRLIDEQSLGRHGEQDGDKDRDNDDQHTPTVIFYRYTSTPALCLLAIQPQKPVSQVLATSKMMSRDVGRQTSDTPHTPACLYPSAAAAVPSSMAPDLPPLLRPPAHVPTHLVPSALHLPFCWCLWGRSDLQQDIHKTWGEFILTVPSFCKTSPSALLTTPIFSP</sequence>
<protein>
    <submittedName>
        <fullName evidence="3">Uncharacterized protein</fullName>
    </submittedName>
</protein>
<feature type="region of interest" description="Disordered" evidence="1">
    <location>
        <begin position="76"/>
        <end position="98"/>
    </location>
</feature>
<keyword evidence="2" id="KW-0812">Transmembrane</keyword>
<feature type="transmembrane region" description="Helical" evidence="2">
    <location>
        <begin position="38"/>
        <end position="61"/>
    </location>
</feature>
<keyword evidence="4" id="KW-1185">Reference proteome</keyword>
<proteinExistence type="predicted"/>
<evidence type="ECO:0000256" key="1">
    <source>
        <dbReference type="SAM" id="MobiDB-lite"/>
    </source>
</evidence>